<evidence type="ECO:0000313" key="2">
    <source>
        <dbReference type="EMBL" id="QAZ66282.1"/>
    </source>
</evidence>
<protein>
    <submittedName>
        <fullName evidence="2">Alpha-L-arabinofuranosidase</fullName>
    </submittedName>
</protein>
<dbReference type="OrthoDB" id="9758333at2"/>
<dbReference type="Pfam" id="PF22848">
    <property type="entry name" value="ASD1_dom"/>
    <property type="match status" value="1"/>
</dbReference>
<dbReference type="InterPro" id="IPR055235">
    <property type="entry name" value="ASD1_cat"/>
</dbReference>
<gene>
    <name evidence="2" type="ORF">C3Y92_03100</name>
</gene>
<dbReference type="GO" id="GO:0000272">
    <property type="term" value="P:polysaccharide catabolic process"/>
    <property type="evidence" value="ECO:0007669"/>
    <property type="project" value="TreeGrafter"/>
</dbReference>
<dbReference type="PANTHER" id="PTHR43576:SF3">
    <property type="entry name" value="ALPHA-L-ARABINOFURANOSIDASE C"/>
    <property type="match status" value="1"/>
</dbReference>
<evidence type="ECO:0000313" key="3">
    <source>
        <dbReference type="Proteomes" id="UP000293296"/>
    </source>
</evidence>
<dbReference type="Proteomes" id="UP000293296">
    <property type="component" value="Chromosome"/>
</dbReference>
<dbReference type="SUPFAM" id="SSF51011">
    <property type="entry name" value="Glycosyl hydrolase domain"/>
    <property type="match status" value="1"/>
</dbReference>
<dbReference type="AlphaFoldDB" id="A0A4V0YQH1"/>
<dbReference type="Gene3D" id="3.20.20.80">
    <property type="entry name" value="Glycosidases"/>
    <property type="match status" value="1"/>
</dbReference>
<dbReference type="InterPro" id="IPR013780">
    <property type="entry name" value="Glyco_hydro_b"/>
</dbReference>
<accession>A0A4V0YQH1</accession>
<evidence type="ECO:0000259" key="1">
    <source>
        <dbReference type="Pfam" id="PF22848"/>
    </source>
</evidence>
<dbReference type="KEGG" id="dcb:C3Y92_03100"/>
<proteinExistence type="predicted"/>
<organism evidence="2 3">
    <name type="scientific">Solidesulfovibrio carbinolicus</name>
    <dbReference type="NCBI Taxonomy" id="296842"/>
    <lineage>
        <taxon>Bacteria</taxon>
        <taxon>Pseudomonadati</taxon>
        <taxon>Thermodesulfobacteriota</taxon>
        <taxon>Desulfovibrionia</taxon>
        <taxon>Desulfovibrionales</taxon>
        <taxon>Desulfovibrionaceae</taxon>
        <taxon>Solidesulfovibrio</taxon>
    </lineage>
</organism>
<dbReference type="PANTHER" id="PTHR43576">
    <property type="entry name" value="ALPHA-L-ARABINOFURANOSIDASE C-RELATED"/>
    <property type="match status" value="1"/>
</dbReference>
<keyword evidence="3" id="KW-1185">Reference proteome</keyword>
<dbReference type="Gene3D" id="2.60.40.1180">
    <property type="entry name" value="Golgi alpha-mannosidase II"/>
    <property type="match status" value="1"/>
</dbReference>
<name>A0A4V0YQH1_9BACT</name>
<sequence length="548" mass="59002">MVTWLGASQKCRAKPLASGRVAGYPGVAPRRLPVPMSCFPPSLAAFALLTLLLFAPVPTPAADLPAPAETVTVAADQTLRTTDRRLLGINLDYFIDHDANRPQGARPLAKALADLGVGSLRYPGGAKSDVTLWAAPPYRKPHPTLARLGPDEWPASDRRVYNLAEHRFTTTPLDFDAFMALCRQTGAEPVVVIPHDAMYKPPAPGSVAPDMATLLQNAVSLVRYANIERGYGVKYFEIGNESYFYVYDGGSRAKDYARNLNLFAAAMKGVDPSILIGANGPVGANDVGSLDNMMGDPTVWWQAVFAQAGQNIDFVSVHEYPCYEWGGYDPYRTQAAPMLGVGEIDKAARAWGPPGLANRLRYLLTEINSADWSGHPQNLGWKHENTLGHALVLTDMLAQALSDPRVVTAQIWATRWLNNNQAPELWDALDSRNNPLPTGTALKLLAERLGTRVVAATDAPGVRAFATRDDKRKTLSVFLINKDTARTVAVRVAGAKPGKAAAHAVWSGAGPDDKAPRLVWRNAAPVAGNEVTVALPAVSLTILTVPVS</sequence>
<dbReference type="EMBL" id="CP026538">
    <property type="protein sequence ID" value="QAZ66282.1"/>
    <property type="molecule type" value="Genomic_DNA"/>
</dbReference>
<dbReference type="InterPro" id="IPR017853">
    <property type="entry name" value="GH"/>
</dbReference>
<feature type="domain" description="Alpha-L-arabinofuranosidase 1 catalytic" evidence="1">
    <location>
        <begin position="112"/>
        <end position="286"/>
    </location>
</feature>
<reference evidence="2 3" key="1">
    <citation type="submission" date="2018-02" db="EMBL/GenBank/DDBJ databases">
        <title>Genome sequence of Desulfovibrio carbinolicus DSM 3852.</title>
        <authorList>
            <person name="Wilbanks E."/>
            <person name="Skennerton C.T."/>
            <person name="Orphan V.J."/>
        </authorList>
    </citation>
    <scope>NUCLEOTIDE SEQUENCE [LARGE SCALE GENOMIC DNA]</scope>
    <source>
        <strain evidence="2 3">DSM 3852</strain>
    </source>
</reference>
<dbReference type="SUPFAM" id="SSF51445">
    <property type="entry name" value="(Trans)glycosidases"/>
    <property type="match status" value="1"/>
</dbReference>